<name>A0A0P9YKV1_9PSED</name>
<keyword evidence="1" id="KW-1133">Transmembrane helix</keyword>
<dbReference type="EMBL" id="LJRC01000177">
    <property type="protein sequence ID" value="KPY34975.1"/>
    <property type="molecule type" value="Genomic_DNA"/>
</dbReference>
<reference evidence="2 3" key="1">
    <citation type="submission" date="2015-09" db="EMBL/GenBank/DDBJ databases">
        <title>Genome announcement of multiple Pseudomonas syringae strains.</title>
        <authorList>
            <person name="Thakur S."/>
            <person name="Wang P.W."/>
            <person name="Gong Y."/>
            <person name="Weir B.S."/>
            <person name="Guttman D.S."/>
        </authorList>
    </citation>
    <scope>NUCLEOTIDE SEQUENCE [LARGE SCALE GENOMIC DNA]</scope>
    <source>
        <strain evidence="2 3">ICMP3956</strain>
    </source>
</reference>
<evidence type="ECO:0008006" key="4">
    <source>
        <dbReference type="Google" id="ProtNLM"/>
    </source>
</evidence>
<gene>
    <name evidence="2" type="ORF">ALO52_03545</name>
</gene>
<evidence type="ECO:0000256" key="1">
    <source>
        <dbReference type="SAM" id="Phobius"/>
    </source>
</evidence>
<dbReference type="InterPro" id="IPR036249">
    <property type="entry name" value="Thioredoxin-like_sf"/>
</dbReference>
<dbReference type="PATRIC" id="fig|251707.3.peg.4640"/>
<accession>A0A0P9YKV1</accession>
<feature type="transmembrane region" description="Helical" evidence="1">
    <location>
        <begin position="21"/>
        <end position="47"/>
    </location>
</feature>
<dbReference type="AlphaFoldDB" id="A0A0P9YKV1"/>
<protein>
    <recommendedName>
        <fullName evidence="4">Transmembrane protein</fullName>
    </recommendedName>
</protein>
<evidence type="ECO:0000313" key="2">
    <source>
        <dbReference type="EMBL" id="KPY34975.1"/>
    </source>
</evidence>
<organism evidence="2 3">
    <name type="scientific">Pseudomonas syringae pv. primulae</name>
    <dbReference type="NCBI Taxonomy" id="251707"/>
    <lineage>
        <taxon>Bacteria</taxon>
        <taxon>Pseudomonadati</taxon>
        <taxon>Pseudomonadota</taxon>
        <taxon>Gammaproteobacteria</taxon>
        <taxon>Pseudomonadales</taxon>
        <taxon>Pseudomonadaceae</taxon>
        <taxon>Pseudomonas</taxon>
    </lineage>
</organism>
<evidence type="ECO:0000313" key="3">
    <source>
        <dbReference type="Proteomes" id="UP000050562"/>
    </source>
</evidence>
<comment type="caution">
    <text evidence="2">The sequence shown here is derived from an EMBL/GenBank/DDBJ whole genome shotgun (WGS) entry which is preliminary data.</text>
</comment>
<keyword evidence="1" id="KW-0812">Transmembrane</keyword>
<dbReference type="RefSeq" id="WP_057409885.1">
    <property type="nucleotide sequence ID" value="NZ_LJRC01000177.1"/>
</dbReference>
<dbReference type="SUPFAM" id="SSF52833">
    <property type="entry name" value="Thioredoxin-like"/>
    <property type="match status" value="1"/>
</dbReference>
<dbReference type="Proteomes" id="UP000050562">
    <property type="component" value="Unassembled WGS sequence"/>
</dbReference>
<sequence>MGTAMNPIDMPDARRRRKGRLQLLLVVLIAFAPMILATCMYVFGFWVPESRSYHGYLIGNGQSRMDLGISAGERRWQLLVSTPGRCETTCQQLVYLARQVQIGLGRDAARASHALAGAQPLDADYAAKLNREYPRLLRYPLDLSRYRTLAPDLQTPYLWIIDPHGNLVLRYDANVNGKDLLEDLRRLLKLSNIG</sequence>
<keyword evidence="1" id="KW-0472">Membrane</keyword>
<proteinExistence type="predicted"/>